<evidence type="ECO:0000259" key="12">
    <source>
        <dbReference type="Pfam" id="PF00905"/>
    </source>
</evidence>
<dbReference type="KEGG" id="tum:CBW65_21565"/>
<evidence type="ECO:0000259" key="13">
    <source>
        <dbReference type="Pfam" id="PF03717"/>
    </source>
</evidence>
<feature type="transmembrane region" description="Helical" evidence="11">
    <location>
        <begin position="16"/>
        <end position="36"/>
    </location>
</feature>
<keyword evidence="10" id="KW-0961">Cell wall biogenesis/degradation</keyword>
<dbReference type="GO" id="GO:0005886">
    <property type="term" value="C:plasma membrane"/>
    <property type="evidence" value="ECO:0007669"/>
    <property type="project" value="UniProtKB-SubCell"/>
</dbReference>
<dbReference type="GO" id="GO:0008360">
    <property type="term" value="P:regulation of cell shape"/>
    <property type="evidence" value="ECO:0007669"/>
    <property type="project" value="UniProtKB-KW"/>
</dbReference>
<keyword evidence="15" id="KW-1185">Reference proteome</keyword>
<evidence type="ECO:0008006" key="16">
    <source>
        <dbReference type="Google" id="ProtNLM"/>
    </source>
</evidence>
<reference evidence="15" key="1">
    <citation type="submission" date="2017-05" db="EMBL/GenBank/DDBJ databases">
        <authorList>
            <person name="Sung H."/>
        </authorList>
    </citation>
    <scope>NUCLEOTIDE SEQUENCE [LARGE SCALE GENOMIC DNA]</scope>
    <source>
        <strain evidence="15">AR23208</strain>
    </source>
</reference>
<dbReference type="RefSeq" id="WP_087458623.1">
    <property type="nucleotide sequence ID" value="NZ_CP021434.1"/>
</dbReference>
<dbReference type="Gene3D" id="3.90.1310.10">
    <property type="entry name" value="Penicillin-binding protein 2a (Domain 2)"/>
    <property type="match status" value="2"/>
</dbReference>
<comment type="similarity">
    <text evidence="3">Belongs to the transpeptidase family.</text>
</comment>
<dbReference type="EMBL" id="CP021434">
    <property type="protein sequence ID" value="ARU63279.1"/>
    <property type="molecule type" value="Genomic_DNA"/>
</dbReference>
<keyword evidence="8 11" id="KW-1133">Transmembrane helix</keyword>
<dbReference type="GO" id="GO:0009252">
    <property type="term" value="P:peptidoglycan biosynthetic process"/>
    <property type="evidence" value="ECO:0007669"/>
    <property type="project" value="UniProtKB-KW"/>
</dbReference>
<evidence type="ECO:0000256" key="10">
    <source>
        <dbReference type="ARBA" id="ARBA00023316"/>
    </source>
</evidence>
<dbReference type="GO" id="GO:0071555">
    <property type="term" value="P:cell wall organization"/>
    <property type="evidence" value="ECO:0007669"/>
    <property type="project" value="UniProtKB-KW"/>
</dbReference>
<dbReference type="InterPro" id="IPR050515">
    <property type="entry name" value="Beta-lactam/transpept"/>
</dbReference>
<dbReference type="Proteomes" id="UP000195437">
    <property type="component" value="Chromosome"/>
</dbReference>
<evidence type="ECO:0000256" key="8">
    <source>
        <dbReference type="ARBA" id="ARBA00022989"/>
    </source>
</evidence>
<dbReference type="InterPro" id="IPR001460">
    <property type="entry name" value="PCN-bd_Tpept"/>
</dbReference>
<dbReference type="SUPFAM" id="SSF56519">
    <property type="entry name" value="Penicillin binding protein dimerisation domain"/>
    <property type="match status" value="1"/>
</dbReference>
<name>A0A1Y0ITG6_9BACL</name>
<dbReference type="AlphaFoldDB" id="A0A1Y0ITG6"/>
<comment type="subcellular location">
    <subcellularLocation>
        <location evidence="2">Cell membrane</location>
    </subcellularLocation>
    <subcellularLocation>
        <location evidence="1">Membrane</location>
        <topology evidence="1">Single-pass membrane protein</topology>
    </subcellularLocation>
</comment>
<protein>
    <recommendedName>
        <fullName evidence="16">Penicillin-binding protein</fullName>
    </recommendedName>
</protein>
<dbReference type="InterPro" id="IPR012338">
    <property type="entry name" value="Beta-lactam/transpept-like"/>
</dbReference>
<gene>
    <name evidence="14" type="ORF">CBW65_21565</name>
</gene>
<dbReference type="GO" id="GO:0071972">
    <property type="term" value="F:peptidoglycan L,D-transpeptidase activity"/>
    <property type="evidence" value="ECO:0007669"/>
    <property type="project" value="TreeGrafter"/>
</dbReference>
<keyword evidence="6" id="KW-0133">Cell shape</keyword>
<evidence type="ECO:0000256" key="9">
    <source>
        <dbReference type="ARBA" id="ARBA00023136"/>
    </source>
</evidence>
<evidence type="ECO:0000313" key="15">
    <source>
        <dbReference type="Proteomes" id="UP000195437"/>
    </source>
</evidence>
<keyword evidence="4" id="KW-1003">Cell membrane</keyword>
<evidence type="ECO:0000256" key="3">
    <source>
        <dbReference type="ARBA" id="ARBA00007171"/>
    </source>
</evidence>
<evidence type="ECO:0000256" key="5">
    <source>
        <dbReference type="ARBA" id="ARBA00022692"/>
    </source>
</evidence>
<dbReference type="Gene3D" id="3.40.710.10">
    <property type="entry name" value="DD-peptidase/beta-lactamase superfamily"/>
    <property type="match status" value="1"/>
</dbReference>
<feature type="domain" description="Penicillin-binding protein transpeptidase" evidence="12">
    <location>
        <begin position="278"/>
        <end position="615"/>
    </location>
</feature>
<evidence type="ECO:0000256" key="6">
    <source>
        <dbReference type="ARBA" id="ARBA00022960"/>
    </source>
</evidence>
<accession>A0A1Y0ITG6</accession>
<keyword evidence="9 11" id="KW-0472">Membrane</keyword>
<dbReference type="Pfam" id="PF00905">
    <property type="entry name" value="Transpeptidase"/>
    <property type="match status" value="1"/>
</dbReference>
<evidence type="ECO:0000256" key="7">
    <source>
        <dbReference type="ARBA" id="ARBA00022984"/>
    </source>
</evidence>
<proteinExistence type="inferred from homology"/>
<dbReference type="PANTHER" id="PTHR30627">
    <property type="entry name" value="PEPTIDOGLYCAN D,D-TRANSPEPTIDASE"/>
    <property type="match status" value="1"/>
</dbReference>
<feature type="domain" description="Penicillin-binding protein dimerisation" evidence="13">
    <location>
        <begin position="59"/>
        <end position="226"/>
    </location>
</feature>
<organism evidence="14 15">
    <name type="scientific">Tumebacillus avium</name>
    <dbReference type="NCBI Taxonomy" id="1903704"/>
    <lineage>
        <taxon>Bacteria</taxon>
        <taxon>Bacillati</taxon>
        <taxon>Bacillota</taxon>
        <taxon>Bacilli</taxon>
        <taxon>Bacillales</taxon>
        <taxon>Alicyclobacillaceae</taxon>
        <taxon>Tumebacillus</taxon>
    </lineage>
</organism>
<dbReference type="InterPro" id="IPR005311">
    <property type="entry name" value="PBP_dimer"/>
</dbReference>
<dbReference type="GO" id="GO:0008658">
    <property type="term" value="F:penicillin binding"/>
    <property type="evidence" value="ECO:0007669"/>
    <property type="project" value="InterPro"/>
</dbReference>
<evidence type="ECO:0000256" key="1">
    <source>
        <dbReference type="ARBA" id="ARBA00004167"/>
    </source>
</evidence>
<dbReference type="Gene3D" id="1.10.10.1230">
    <property type="entry name" value="Penicillin-binding protein, N-terminal non-catalytic domain, head sub-domain"/>
    <property type="match status" value="1"/>
</dbReference>
<evidence type="ECO:0000313" key="14">
    <source>
        <dbReference type="EMBL" id="ARU63279.1"/>
    </source>
</evidence>
<evidence type="ECO:0000256" key="2">
    <source>
        <dbReference type="ARBA" id="ARBA00004236"/>
    </source>
</evidence>
<dbReference type="SUPFAM" id="SSF56601">
    <property type="entry name" value="beta-lactamase/transpeptidase-like"/>
    <property type="match status" value="1"/>
</dbReference>
<sequence>MTNQDKEKLTGASKRMSLLFVIIFFALAVLIFRLSFVQLSQGETFLASAETNRYIELSIPAPRGSIYDRDKVELVGNKPAFTITYQILSGVGQNSMDLIGELHQIFEMTPEEMYEKMDPEAEKYGRTIARKIISDAKPQQVAYVREHANELPGINVVVEPIRSYRFNNSGSHVLGYLNNIDEEEWESYKAKGYEQNEIVGWAGVEKQYEEFLHGQNGTLKVEVNRNYQPLQDKRTEDPVKGHDLILTLDKDLQAATEQALKDQIQALKGSVSTVEHAAAIAMNPKTGEILSMASYPDFDPNLYIKGFSTKEYNEMILPGIMNRAIQQVYQPGSTVKMSTVLIGLKEGMIYPSSGLYDSGAIQVGWTIDGKPNMISSWQALGYVDPVKALAVSSNVYMIDIFKRFGKYNDYMSNAEVSTFLDSYLPASMKKILAYHAEFGLGKVKTGVDLPYEEQGGVTEEKNAGDLAFSAIGQSEHYTLMQLAQYVSTIANDGKRMEPHVVSEIIGPDNKQVKKFQPKVLNKLSFTDEQIDLVQRGMRDVIAQPYGTFYSVLHDFRYPVAGKTGTAETGRGTENSLFVGYAPYDNPEVAIAIIIPDNKKNSHSYDSVGPIAKKMFDTYFKLKEQKQLTLSEGK</sequence>
<evidence type="ECO:0000256" key="4">
    <source>
        <dbReference type="ARBA" id="ARBA00022475"/>
    </source>
</evidence>
<dbReference type="Pfam" id="PF03717">
    <property type="entry name" value="PBP_dimer"/>
    <property type="match status" value="1"/>
</dbReference>
<keyword evidence="7" id="KW-0573">Peptidoglycan synthesis</keyword>
<evidence type="ECO:0000256" key="11">
    <source>
        <dbReference type="SAM" id="Phobius"/>
    </source>
</evidence>
<dbReference type="PANTHER" id="PTHR30627:SF2">
    <property type="entry name" value="PEPTIDOGLYCAN D,D-TRANSPEPTIDASE MRDA"/>
    <property type="match status" value="1"/>
</dbReference>
<dbReference type="InterPro" id="IPR036138">
    <property type="entry name" value="PBP_dimer_sf"/>
</dbReference>
<dbReference type="OrthoDB" id="2378949at2"/>
<keyword evidence="5 11" id="KW-0812">Transmembrane</keyword>